<name>A0A1J4T3P6_9BACT</name>
<keyword evidence="2" id="KW-0812">Transmembrane</keyword>
<dbReference type="Gene3D" id="3.40.630.190">
    <property type="entry name" value="LCP protein"/>
    <property type="match status" value="1"/>
</dbReference>
<evidence type="ECO:0000259" key="3">
    <source>
        <dbReference type="Pfam" id="PF03816"/>
    </source>
</evidence>
<dbReference type="InterPro" id="IPR004474">
    <property type="entry name" value="LytR_CpsA_psr"/>
</dbReference>
<reference evidence="5 6" key="1">
    <citation type="journal article" date="2016" name="Environ. Microbiol.">
        <title>Genomic resolution of a cold subsurface aquifer community provides metabolic insights for novel microbes adapted to high CO concentrations.</title>
        <authorList>
            <person name="Probst A.J."/>
            <person name="Castelle C.J."/>
            <person name="Singh A."/>
            <person name="Brown C.T."/>
            <person name="Anantharaman K."/>
            <person name="Sharon I."/>
            <person name="Hug L.A."/>
            <person name="Burstein D."/>
            <person name="Emerson J.B."/>
            <person name="Thomas B.C."/>
            <person name="Banfield J.F."/>
        </authorList>
    </citation>
    <scope>NUCLEOTIDE SEQUENCE [LARGE SCALE GENOMIC DNA]</scope>
    <source>
        <strain evidence="5">CG1_02_37_44</strain>
    </source>
</reference>
<protein>
    <recommendedName>
        <fullName evidence="7">Cell envelope-related transcriptional attenuator domain-containing protein</fullName>
    </recommendedName>
</protein>
<dbReference type="PANTHER" id="PTHR33392:SF6">
    <property type="entry name" value="POLYISOPRENYL-TEICHOIC ACID--PEPTIDOGLYCAN TEICHOIC ACID TRANSFERASE TAGU"/>
    <property type="match status" value="1"/>
</dbReference>
<dbReference type="Proteomes" id="UP000183192">
    <property type="component" value="Unassembled WGS sequence"/>
</dbReference>
<evidence type="ECO:0000259" key="4">
    <source>
        <dbReference type="Pfam" id="PF13399"/>
    </source>
</evidence>
<evidence type="ECO:0000313" key="6">
    <source>
        <dbReference type="Proteomes" id="UP000183192"/>
    </source>
</evidence>
<comment type="similarity">
    <text evidence="1">Belongs to the LytR/CpsA/Psr (LCP) family.</text>
</comment>
<keyword evidence="2" id="KW-0472">Membrane</keyword>
<dbReference type="Pfam" id="PF13399">
    <property type="entry name" value="LytR_C"/>
    <property type="match status" value="1"/>
</dbReference>
<feature type="domain" description="LytR/CpsA/Psr regulator C-terminal" evidence="4">
    <location>
        <begin position="385"/>
        <end position="436"/>
    </location>
</feature>
<sequence length="499" mass="56067">MFNNKNLKIDLKEQAENTADVKNTIKPNKIKKIIKIFFYSFIFVFIIFIFFGLKIIIPGQESTSWILRLPIISQLKHLVDSADNKLKGEEMDSINILLLGMGGINHEGGNLTDTIILVSLKPSSKKISMLSIPRDLAVPVENVGWRKINNINAFAEATVSGSGGLAVSQTISDTLNMPIDYFVRVDFAGFEKIIDDLGGIKVYVDNTLDDYSYPLDGKEDDPVYENRYEYLHIAQGWHNMDGAAALKYARSRHAKGGEGSDFARARRQQKIIEATKDKIFSLKILLKPKMISSIIDNLEKHLSTNFNIWEMVKIWDLFNGVKSDDIINRVLDNSPNGLLTDMIAEDGAYILTPRSGDFTEIQYLVNNLFADAPPEYKSEVTQEETTVEVRNGTWINGLASKIALDLEKYGFNIARIGNSKNQNFQKSVIYDLTYGAKMKSLTVLKNKMNADVYLGMPEWLIEDLSAELAKEKNPVQPDFILVIGQDADVTESGTENIIK</sequence>
<keyword evidence="2" id="KW-1133">Transmembrane helix</keyword>
<dbReference type="EMBL" id="MNUU01000080">
    <property type="protein sequence ID" value="OIO06418.1"/>
    <property type="molecule type" value="Genomic_DNA"/>
</dbReference>
<dbReference type="Gene3D" id="3.30.70.2390">
    <property type="match status" value="1"/>
</dbReference>
<evidence type="ECO:0000313" key="5">
    <source>
        <dbReference type="EMBL" id="OIO06418.1"/>
    </source>
</evidence>
<dbReference type="InterPro" id="IPR027381">
    <property type="entry name" value="LytR/CpsA/Psr_C"/>
</dbReference>
<dbReference type="NCBIfam" id="TIGR00350">
    <property type="entry name" value="lytR_cpsA_psr"/>
    <property type="match status" value="1"/>
</dbReference>
<dbReference type="AlphaFoldDB" id="A0A1J4T3P6"/>
<dbReference type="STRING" id="1805146.AUJ27_04230"/>
<evidence type="ECO:0000256" key="2">
    <source>
        <dbReference type="SAM" id="Phobius"/>
    </source>
</evidence>
<evidence type="ECO:0008006" key="7">
    <source>
        <dbReference type="Google" id="ProtNLM"/>
    </source>
</evidence>
<gene>
    <name evidence="5" type="ORF">AUJ27_04230</name>
</gene>
<dbReference type="Pfam" id="PF03816">
    <property type="entry name" value="LytR_cpsA_psr"/>
    <property type="match status" value="1"/>
</dbReference>
<dbReference type="PANTHER" id="PTHR33392">
    <property type="entry name" value="POLYISOPRENYL-TEICHOIC ACID--PEPTIDOGLYCAN TEICHOIC ACID TRANSFERASE TAGU"/>
    <property type="match status" value="1"/>
</dbReference>
<accession>A0A1J4T3P6</accession>
<feature type="domain" description="Cell envelope-related transcriptional attenuator" evidence="3">
    <location>
        <begin position="112"/>
        <end position="279"/>
    </location>
</feature>
<evidence type="ECO:0000256" key="1">
    <source>
        <dbReference type="ARBA" id="ARBA00006068"/>
    </source>
</evidence>
<feature type="transmembrane region" description="Helical" evidence="2">
    <location>
        <begin position="36"/>
        <end position="57"/>
    </location>
</feature>
<dbReference type="InterPro" id="IPR050922">
    <property type="entry name" value="LytR/CpsA/Psr_CW_biosynth"/>
</dbReference>
<organism evidence="5 6">
    <name type="scientific">Candidatus Falkowbacteria bacterium CG1_02_37_44</name>
    <dbReference type="NCBI Taxonomy" id="1805146"/>
    <lineage>
        <taxon>Bacteria</taxon>
        <taxon>Candidatus Falkowiibacteriota</taxon>
    </lineage>
</organism>
<proteinExistence type="inferred from homology"/>
<comment type="caution">
    <text evidence="5">The sequence shown here is derived from an EMBL/GenBank/DDBJ whole genome shotgun (WGS) entry which is preliminary data.</text>
</comment>